<dbReference type="InterPro" id="IPR016184">
    <property type="entry name" value="Capsid/spike_ssDNA_virus"/>
</dbReference>
<dbReference type="Pfam" id="PF02305">
    <property type="entry name" value="Phage_F"/>
    <property type="match status" value="2"/>
</dbReference>
<evidence type="ECO:0000256" key="2">
    <source>
        <dbReference type="ARBA" id="ARBA00009963"/>
    </source>
</evidence>
<reference evidence="6" key="1">
    <citation type="submission" date="2022-02" db="EMBL/GenBank/DDBJ databases">
        <title>Towards deciphering the DNA virus diversity associated with rodent species in the families Cricetidae and Heteromyidae.</title>
        <authorList>
            <person name="Lund M."/>
            <person name="Larsen B.B."/>
            <person name="Gryseels S."/>
            <person name="Kraberger S."/>
            <person name="Rowsey D.M."/>
            <person name="Steger L."/>
            <person name="Yule K.M."/>
            <person name="Upham N.S."/>
            <person name="Worobey M."/>
            <person name="Van Doorslaer K."/>
            <person name="Varsani A."/>
        </authorList>
    </citation>
    <scope>NUCLEOTIDE SEQUENCE</scope>
    <source>
        <strain evidence="6">UA08Rod_4138</strain>
    </source>
</reference>
<keyword evidence="4" id="KW-0167">Capsid protein</keyword>
<organism evidence="6">
    <name type="scientific">Sigmofec virus UA08Rod_4138</name>
    <dbReference type="NCBI Taxonomy" id="2929396"/>
    <lineage>
        <taxon>Viruses</taxon>
        <taxon>Monodnaviria</taxon>
        <taxon>Sangervirae</taxon>
        <taxon>Phixviricota</taxon>
        <taxon>Malgrandaviricetes</taxon>
        <taxon>Petitvirales</taxon>
        <taxon>Microviridae</taxon>
    </lineage>
</organism>
<evidence type="ECO:0000313" key="6">
    <source>
        <dbReference type="EMBL" id="UPW41319.1"/>
    </source>
</evidence>
<dbReference type="GO" id="GO:0039615">
    <property type="term" value="C:T=1 icosahedral viral capsid"/>
    <property type="evidence" value="ECO:0007669"/>
    <property type="project" value="UniProtKB-KW"/>
</dbReference>
<dbReference type="InterPro" id="IPR037002">
    <property type="entry name" value="Microviridae_protein_F_sf"/>
</dbReference>
<keyword evidence="5" id="KW-0946">Virion</keyword>
<dbReference type="SUPFAM" id="SSF88645">
    <property type="entry name" value="ssDNA viruses"/>
    <property type="match status" value="2"/>
</dbReference>
<comment type="similarity">
    <text evidence="2">Belongs to the microviridae F protein family.</text>
</comment>
<comment type="subcellular location">
    <subcellularLocation>
        <location evidence="1">Virion</location>
    </subcellularLocation>
</comment>
<evidence type="ECO:0000256" key="4">
    <source>
        <dbReference type="ARBA" id="ARBA00022561"/>
    </source>
</evidence>
<dbReference type="InterPro" id="IPR003514">
    <property type="entry name" value="Microviridae_protein_F"/>
</dbReference>
<keyword evidence="3" id="KW-1140">T=1 icosahedral capsid protein</keyword>
<sequence length="750" mass="83682">MASNPFTATQGEKNNVRRNVWDWTHYNNLTTEIGRLTPCFCRRVPAGTSLRINADFALKFMPMMFPIQSRIKARLNFFRMPVRALWKNYPDWISSVNQKAQDGTDINSKYVPPFVAIDSSTSSYFYSHFHEFMGTGSDLDYMGVPTEFDSADVYFAPESFCAVKLTSGKTTIPDIGDSYSHTCMSSGSGMQGVTYLPFSFGSFRGLSADKLSFTLSPAFKSYVDSLNIDTASSKVMLVITHYDSSASEVVESLAVVSSYNDGVITFAFGSNPRDFSSSELHFAYIVFEKAIPNSSIGSLFGVIPFDSALFNTGYSPITCPWFDVQTGKGLKISSLPLRMREAVYNAYIRNDRNNPLVVSGVPKYNDWVLAYEKDGNDTWNYAGMQIQGYVNGEDYFYGRRYVNWEPDYLSTAVPSPQEGIAPLVGLQNYASVVSSEDGVTSLKLNSVLTDEDGNAYSVNYLSDKEGLKGVTYTQLNVYDDLGKPLSNLYQAVSSGISIEDFRQVNAYQRYLELNMRRGYSYKDIIEGRYDVNVRYDSLLMPEFLGGFTRDVSVTPVTQTTPTDETGTYQGSLGSQAGDAYVAGSPDVSINCYCDEDSIVMGFISVSPVPIYSQTLLKDFLINDPLDIFSPEFSNIGFQPITLAEVSPIQAFAQEGSASLSKVFGYQRPWYHLLSMTDQAHGLFRSQLKNFIMKRTWTGVPVLGVDFLLVKPEQVNDVFSVTETTDKIFGQIKFDIKCKNEVPRDVVPRLE</sequence>
<dbReference type="Gene3D" id="2.60.169.10">
    <property type="entry name" value="Microviridae F protein"/>
    <property type="match status" value="2"/>
</dbReference>
<dbReference type="GO" id="GO:0005198">
    <property type="term" value="F:structural molecule activity"/>
    <property type="evidence" value="ECO:0007669"/>
    <property type="project" value="InterPro"/>
</dbReference>
<evidence type="ECO:0000256" key="3">
    <source>
        <dbReference type="ARBA" id="ARBA00022431"/>
    </source>
</evidence>
<accession>A0A976N1U1</accession>
<dbReference type="EMBL" id="OM869575">
    <property type="protein sequence ID" value="UPW41319.1"/>
    <property type="molecule type" value="Genomic_DNA"/>
</dbReference>
<evidence type="ECO:0000256" key="1">
    <source>
        <dbReference type="ARBA" id="ARBA00004328"/>
    </source>
</evidence>
<name>A0A976N1U1_9VIRU</name>
<proteinExistence type="inferred from homology"/>
<protein>
    <submittedName>
        <fullName evidence="6">Major capsid protein</fullName>
    </submittedName>
</protein>
<evidence type="ECO:0000256" key="5">
    <source>
        <dbReference type="ARBA" id="ARBA00022844"/>
    </source>
</evidence>